<dbReference type="InterPro" id="IPR051299">
    <property type="entry name" value="AB_hydrolase_lip/est"/>
</dbReference>
<gene>
    <name evidence="5" type="primary">LIP-0</name>
    <name evidence="5" type="ORF">CGGC5_v003243</name>
</gene>
<dbReference type="AlphaFoldDB" id="A0A7J6JHM0"/>
<dbReference type="GO" id="GO:0016787">
    <property type="term" value="F:hydrolase activity"/>
    <property type="evidence" value="ECO:0007669"/>
    <property type="project" value="UniProtKB-KW"/>
</dbReference>
<dbReference type="OrthoDB" id="426718at2759"/>
<proteinExistence type="predicted"/>
<keyword evidence="1 3" id="KW-0732">Signal</keyword>
<evidence type="ECO:0000313" key="5">
    <source>
        <dbReference type="EMBL" id="KAF4489075.1"/>
    </source>
</evidence>
<feature type="chain" id="PRO_5029604122" evidence="3">
    <location>
        <begin position="18"/>
        <end position="338"/>
    </location>
</feature>
<feature type="domain" description="Fungal lipase-type" evidence="4">
    <location>
        <begin position="108"/>
        <end position="238"/>
    </location>
</feature>
<dbReference type="Gene3D" id="3.40.50.1820">
    <property type="entry name" value="alpha/beta hydrolase"/>
    <property type="match status" value="1"/>
</dbReference>
<evidence type="ECO:0000259" key="4">
    <source>
        <dbReference type="Pfam" id="PF01764"/>
    </source>
</evidence>
<dbReference type="EMBL" id="ANPB02000002">
    <property type="protein sequence ID" value="KAF4489075.1"/>
    <property type="molecule type" value="Genomic_DNA"/>
</dbReference>
<dbReference type="InterPro" id="IPR002921">
    <property type="entry name" value="Fungal_lipase-type"/>
</dbReference>
<accession>A0A7J6JHM0</accession>
<dbReference type="InParanoid" id="A0A7J6JHM0"/>
<evidence type="ECO:0000256" key="2">
    <source>
        <dbReference type="ARBA" id="ARBA00022801"/>
    </source>
</evidence>
<comment type="caution">
    <text evidence="5">The sequence shown here is derived from an EMBL/GenBank/DDBJ whole genome shotgun (WGS) entry which is preliminary data.</text>
</comment>
<dbReference type="PANTHER" id="PTHR46640:SF1">
    <property type="entry name" value="FUNGAL LIPASE-LIKE DOMAIN-CONTAINING PROTEIN-RELATED"/>
    <property type="match status" value="1"/>
</dbReference>
<dbReference type="Proteomes" id="UP000011096">
    <property type="component" value="Unassembled WGS sequence"/>
</dbReference>
<reference evidence="5 6" key="2">
    <citation type="submission" date="2020-04" db="EMBL/GenBank/DDBJ databases">
        <title>Genome sequencing and assembly of multiple isolates from the Colletotrichum gloeosporioides species complex.</title>
        <authorList>
            <person name="Gan P."/>
            <person name="Shirasu K."/>
        </authorList>
    </citation>
    <scope>NUCLEOTIDE SEQUENCE [LARGE SCALE GENOMIC DNA]</scope>
    <source>
        <strain evidence="5 6">Nara gc5</strain>
    </source>
</reference>
<name>A0A7J6JHM0_COLFN</name>
<evidence type="ECO:0000256" key="3">
    <source>
        <dbReference type="SAM" id="SignalP"/>
    </source>
</evidence>
<keyword evidence="2" id="KW-0378">Hydrolase</keyword>
<reference evidence="5 6" key="1">
    <citation type="submission" date="2012-08" db="EMBL/GenBank/DDBJ databases">
        <authorList>
            <person name="Gan P.H.P."/>
            <person name="Ikeda K."/>
            <person name="Irieda H."/>
            <person name="Narusaka M."/>
            <person name="O'Connell R.J."/>
            <person name="Narusaka Y."/>
            <person name="Takano Y."/>
            <person name="Kubo Y."/>
            <person name="Shirasu K."/>
        </authorList>
    </citation>
    <scope>NUCLEOTIDE SEQUENCE [LARGE SCALE GENOMIC DNA]</scope>
    <source>
        <strain evidence="5 6">Nara gc5</strain>
    </source>
</reference>
<dbReference type="RefSeq" id="XP_031882175.1">
    <property type="nucleotide sequence ID" value="XM_032020790.1"/>
</dbReference>
<protein>
    <submittedName>
        <fullName evidence="5">Lipase</fullName>
    </submittedName>
</protein>
<sequence length="338" mass="35999">MLSKLALIPLLSAAVSASPIDVRASVTDLNGRAVSITSEDFANLEFYTQYVQSTGCNSDAAAGASIVCSSDACPSVEANGAKVVGTFSGPVSGVEGLVATDPVRQNIVVACRSSHNVRNWITNLLFGFEDCDFADGCKIHSGFSNAWDEVKDEIIASVQAAKAANPGFSVVATGHSLGGALATIAAAELRREGYPTDIYTYGSPRVGNAAFTDFVTVQAGAEYRVTHVDDPVPRLPPIFLGYRHTSPEYWLSTGSTTTVNYTISDVKICEGDANTKCNGGTFGLNIDAHGYYFSKTGACNTDGFEFREREEEISDADLENRLKTWAQMDVEFSKGLGF</sequence>
<evidence type="ECO:0000256" key="1">
    <source>
        <dbReference type="ARBA" id="ARBA00022729"/>
    </source>
</evidence>
<organism evidence="5 6">
    <name type="scientific">Colletotrichum fructicola (strain Nara gc5)</name>
    <name type="common">Anthracnose fungus</name>
    <name type="synonym">Colletotrichum gloeosporioides (strain Nara gc5)</name>
    <dbReference type="NCBI Taxonomy" id="1213859"/>
    <lineage>
        <taxon>Eukaryota</taxon>
        <taxon>Fungi</taxon>
        <taxon>Dikarya</taxon>
        <taxon>Ascomycota</taxon>
        <taxon>Pezizomycotina</taxon>
        <taxon>Sordariomycetes</taxon>
        <taxon>Hypocreomycetidae</taxon>
        <taxon>Glomerellales</taxon>
        <taxon>Glomerellaceae</taxon>
        <taxon>Colletotrichum</taxon>
        <taxon>Colletotrichum gloeosporioides species complex</taxon>
    </lineage>
</organism>
<dbReference type="GeneID" id="43604998"/>
<keyword evidence="6" id="KW-1185">Reference proteome</keyword>
<dbReference type="Pfam" id="PF01764">
    <property type="entry name" value="Lipase_3"/>
    <property type="match status" value="1"/>
</dbReference>
<evidence type="ECO:0000313" key="6">
    <source>
        <dbReference type="Proteomes" id="UP000011096"/>
    </source>
</evidence>
<dbReference type="GO" id="GO:0006629">
    <property type="term" value="P:lipid metabolic process"/>
    <property type="evidence" value="ECO:0007669"/>
    <property type="project" value="InterPro"/>
</dbReference>
<dbReference type="InterPro" id="IPR029058">
    <property type="entry name" value="AB_hydrolase_fold"/>
</dbReference>
<dbReference type="CDD" id="cd00519">
    <property type="entry name" value="Lipase_3"/>
    <property type="match status" value="1"/>
</dbReference>
<dbReference type="SUPFAM" id="SSF53474">
    <property type="entry name" value="alpha/beta-Hydrolases"/>
    <property type="match status" value="1"/>
</dbReference>
<dbReference type="PANTHER" id="PTHR46640">
    <property type="entry name" value="TRIACYLGLYCEROL LIPASE, PUTATIVE (AFU_ORTHOLOGUE AFUA_6G06510)-RELATED"/>
    <property type="match status" value="1"/>
</dbReference>
<feature type="signal peptide" evidence="3">
    <location>
        <begin position="1"/>
        <end position="17"/>
    </location>
</feature>